<accession>A0A6A9VNN8</accession>
<sequence length="210" mass="23940">MAILVHSTTSVEDKNRWGTTWDCFDDGQALYGRPFKLDVCAEPATAKVNRFYTSIEWLELRAGSFEQRGIGFCGEDFNPQAKIVGFDALNLHWENDFWCNPPFDLKQLFIKKAFAEARAGNSGMMLLPYEPATGWWRELVDGKATAIYEPDGRYNFYDIDGVTKKTGVNFPSAFVLWTPHFMHYTPKIPFNRGVADELGINFRMRLGEAA</sequence>
<dbReference type="AlphaFoldDB" id="A0A6A9VNN8"/>
<name>A0A6A9VNN8_VIBCL</name>
<dbReference type="GO" id="GO:0009007">
    <property type="term" value="F:site-specific DNA-methyltransferase (adenine-specific) activity"/>
    <property type="evidence" value="ECO:0007669"/>
    <property type="project" value="InterPro"/>
</dbReference>
<organism evidence="1">
    <name type="scientific">Vibrio cholerae</name>
    <dbReference type="NCBI Taxonomy" id="666"/>
    <lineage>
        <taxon>Bacteria</taxon>
        <taxon>Pseudomonadati</taxon>
        <taxon>Pseudomonadota</taxon>
        <taxon>Gammaproteobacteria</taxon>
        <taxon>Vibrionales</taxon>
        <taxon>Vibrionaceae</taxon>
        <taxon>Vibrio</taxon>
    </lineage>
</organism>
<protein>
    <recommendedName>
        <fullName evidence="2">Phage N-6-adenine-methyltransferase</fullName>
    </recommendedName>
</protein>
<gene>
    <name evidence="1" type="ORF">G3T61_04510</name>
</gene>
<reference evidence="1" key="1">
    <citation type="submission" date="2020-02" db="EMBL/GenBank/DDBJ databases">
        <title>Genome Announcements.</title>
        <authorList>
            <person name="Abdulabbas H.T."/>
            <person name="Bunyan I.A."/>
            <person name="Abdul-Lateef L.A."/>
        </authorList>
    </citation>
    <scope>NUCLEOTIDE SEQUENCE</scope>
    <source>
        <strain evidence="1">NAG1</strain>
    </source>
</reference>
<dbReference type="GO" id="GO:0009307">
    <property type="term" value="P:DNA restriction-modification system"/>
    <property type="evidence" value="ECO:0007669"/>
    <property type="project" value="InterPro"/>
</dbReference>
<dbReference type="Pfam" id="PF05869">
    <property type="entry name" value="Dam"/>
    <property type="match status" value="1"/>
</dbReference>
<dbReference type="GO" id="GO:0003677">
    <property type="term" value="F:DNA binding"/>
    <property type="evidence" value="ECO:0007669"/>
    <property type="project" value="InterPro"/>
</dbReference>
<dbReference type="EMBL" id="JAAGVX010000003">
    <property type="protein sequence ID" value="NEM93449.1"/>
    <property type="molecule type" value="Genomic_DNA"/>
</dbReference>
<dbReference type="InterPro" id="IPR008593">
    <property type="entry name" value="Dam_MeTrfase"/>
</dbReference>
<evidence type="ECO:0000313" key="1">
    <source>
        <dbReference type="EMBL" id="NEM93449.1"/>
    </source>
</evidence>
<dbReference type="RefSeq" id="WP_033935863.1">
    <property type="nucleotide sequence ID" value="NZ_CP012997.1"/>
</dbReference>
<evidence type="ECO:0008006" key="2">
    <source>
        <dbReference type="Google" id="ProtNLM"/>
    </source>
</evidence>
<comment type="caution">
    <text evidence="1">The sequence shown here is derived from an EMBL/GenBank/DDBJ whole genome shotgun (WGS) entry which is preliminary data.</text>
</comment>
<proteinExistence type="predicted"/>